<reference evidence="12 13" key="1">
    <citation type="journal article" date="2015" name="Genome Biol.">
        <title>Comparative genomics of Steinernema reveals deeply conserved gene regulatory networks.</title>
        <authorList>
            <person name="Dillman A.R."/>
            <person name="Macchietto M."/>
            <person name="Porter C.F."/>
            <person name="Rogers A."/>
            <person name="Williams B."/>
            <person name="Antoshechkin I."/>
            <person name="Lee M.M."/>
            <person name="Goodwin Z."/>
            <person name="Lu X."/>
            <person name="Lewis E.E."/>
            <person name="Goodrich-Blair H."/>
            <person name="Stock S.P."/>
            <person name="Adams B.J."/>
            <person name="Sternberg P.W."/>
            <person name="Mortazavi A."/>
        </authorList>
    </citation>
    <scope>NUCLEOTIDE SEQUENCE [LARGE SCALE GENOMIC DNA]</scope>
    <source>
        <strain evidence="12 13">ALL</strain>
    </source>
</reference>
<keyword evidence="6 9" id="KW-0694">RNA-binding</keyword>
<keyword evidence="5" id="KW-0677">Repeat</keyword>
<dbReference type="OrthoDB" id="1099063at2759"/>
<evidence type="ECO:0000256" key="7">
    <source>
        <dbReference type="ARBA" id="ARBA00023187"/>
    </source>
</evidence>
<feature type="domain" description="RRM" evidence="11">
    <location>
        <begin position="60"/>
        <end position="130"/>
    </location>
</feature>
<evidence type="ECO:0000256" key="4">
    <source>
        <dbReference type="ARBA" id="ARBA00022664"/>
    </source>
</evidence>
<evidence type="ECO:0000256" key="3">
    <source>
        <dbReference type="ARBA" id="ARBA00022553"/>
    </source>
</evidence>
<evidence type="ECO:0000313" key="13">
    <source>
        <dbReference type="Proteomes" id="UP000298663"/>
    </source>
</evidence>
<evidence type="ECO:0000313" key="12">
    <source>
        <dbReference type="EMBL" id="TKR86674.1"/>
    </source>
</evidence>
<comment type="subcellular location">
    <subcellularLocation>
        <location evidence="1">Nucleus</location>
    </subcellularLocation>
</comment>
<dbReference type="SUPFAM" id="SSF54928">
    <property type="entry name" value="RNA-binding domain, RBD"/>
    <property type="match status" value="1"/>
</dbReference>
<keyword evidence="4" id="KW-0507">mRNA processing</keyword>
<dbReference type="GO" id="GO:0005737">
    <property type="term" value="C:cytoplasm"/>
    <property type="evidence" value="ECO:0007669"/>
    <property type="project" value="TreeGrafter"/>
</dbReference>
<evidence type="ECO:0000256" key="10">
    <source>
        <dbReference type="SAM" id="MobiDB-lite"/>
    </source>
</evidence>
<evidence type="ECO:0000256" key="5">
    <source>
        <dbReference type="ARBA" id="ARBA00022737"/>
    </source>
</evidence>
<dbReference type="GO" id="GO:0006397">
    <property type="term" value="P:mRNA processing"/>
    <property type="evidence" value="ECO:0007669"/>
    <property type="project" value="UniProtKB-KW"/>
</dbReference>
<evidence type="ECO:0000256" key="6">
    <source>
        <dbReference type="ARBA" id="ARBA00022884"/>
    </source>
</evidence>
<feature type="compositionally biased region" description="Basic residues" evidence="10">
    <location>
        <begin position="229"/>
        <end position="270"/>
    </location>
</feature>
<dbReference type="FunFam" id="3.30.70.330:FF:000028">
    <property type="entry name" value="Putative serine/arginine-rich splicing factor 4"/>
    <property type="match status" value="1"/>
</dbReference>
<keyword evidence="13" id="KW-1185">Reference proteome</keyword>
<dbReference type="Proteomes" id="UP000298663">
    <property type="component" value="Unassembled WGS sequence"/>
</dbReference>
<dbReference type="STRING" id="34508.A0A4U5NU29"/>
<sequence>MWFPHLPDIEPTVFGFSQQNFILSGLVNLNLRDFKNNFMCGSMDIYMFPGFRLLIVMSSTRLYLGRLSSRCREYDVEKFFKNRGRIREIVIKNGFGFVEFEDIRDASDAVYDLNGKDLCGERIVLEFSRAPRDRRDRFDDRRGDRYGAPRQTAYRLIVENLSTRCSWQDLKDMMREAGDVTFADAHKLRKHEGVICFATRSGMLRALDKFNGKEINGRRMKLIDDSRRSASRSRSRSPRSSRKRSRSRSASPRKNRSRSGSRASRSRSPRSPRTPQSPEKRSRTNSRNSSHSSPAAKKARNSPSPSCRSASPVGDRRSASPTGYCRSASSPGDRHSASPNGRRHSASPNGHRRSRSVSSRDRSRSRSPTPARKNRSPSIHSMKEEK</sequence>
<dbReference type="GO" id="GO:0008380">
    <property type="term" value="P:RNA splicing"/>
    <property type="evidence" value="ECO:0007669"/>
    <property type="project" value="UniProtKB-KW"/>
</dbReference>
<keyword evidence="7" id="KW-0508">mRNA splicing</keyword>
<evidence type="ECO:0000256" key="2">
    <source>
        <dbReference type="ARBA" id="ARBA00010269"/>
    </source>
</evidence>
<dbReference type="Gene3D" id="3.30.70.330">
    <property type="match status" value="2"/>
</dbReference>
<dbReference type="InterPro" id="IPR012677">
    <property type="entry name" value="Nucleotide-bd_a/b_plait_sf"/>
</dbReference>
<dbReference type="SMART" id="SM00360">
    <property type="entry name" value="RRM"/>
    <property type="match status" value="2"/>
</dbReference>
<dbReference type="GO" id="GO:0005634">
    <property type="term" value="C:nucleus"/>
    <property type="evidence" value="ECO:0007669"/>
    <property type="project" value="UniProtKB-SubCell"/>
</dbReference>
<dbReference type="InterPro" id="IPR000504">
    <property type="entry name" value="RRM_dom"/>
</dbReference>
<accession>A0A4U5NU29</accession>
<reference evidence="12 13" key="2">
    <citation type="journal article" date="2019" name="G3 (Bethesda)">
        <title>Hybrid Assembly of the Genome of the Entomopathogenic Nematode Steinernema carpocapsae Identifies the X-Chromosome.</title>
        <authorList>
            <person name="Serra L."/>
            <person name="Macchietto M."/>
            <person name="Macias-Munoz A."/>
            <person name="McGill C.J."/>
            <person name="Rodriguez I.M."/>
            <person name="Rodriguez B."/>
            <person name="Murad R."/>
            <person name="Mortazavi A."/>
        </authorList>
    </citation>
    <scope>NUCLEOTIDE SEQUENCE [LARGE SCALE GENOMIC DNA]</scope>
    <source>
        <strain evidence="12 13">ALL</strain>
    </source>
</reference>
<dbReference type="AlphaFoldDB" id="A0A4U5NU29"/>
<dbReference type="GO" id="GO:0003729">
    <property type="term" value="F:mRNA binding"/>
    <property type="evidence" value="ECO:0007669"/>
    <property type="project" value="TreeGrafter"/>
</dbReference>
<dbReference type="EMBL" id="AZBU02000003">
    <property type="protein sequence ID" value="TKR86674.1"/>
    <property type="molecule type" value="Genomic_DNA"/>
</dbReference>
<keyword evidence="3" id="KW-0597">Phosphoprotein</keyword>
<feature type="compositionally biased region" description="Basic residues" evidence="10">
    <location>
        <begin position="341"/>
        <end position="355"/>
    </location>
</feature>
<dbReference type="PANTHER" id="PTHR23003">
    <property type="entry name" value="RNA RECOGNITION MOTIF RRM DOMAIN CONTAINING PROTEIN"/>
    <property type="match status" value="1"/>
</dbReference>
<dbReference type="Pfam" id="PF00076">
    <property type="entry name" value="RRM_1"/>
    <property type="match status" value="2"/>
</dbReference>
<proteinExistence type="inferred from homology"/>
<dbReference type="InterPro" id="IPR050374">
    <property type="entry name" value="RRT5_SRSF_SR"/>
</dbReference>
<feature type="domain" description="RRM" evidence="11">
    <location>
        <begin position="154"/>
        <end position="222"/>
    </location>
</feature>
<feature type="compositionally biased region" description="Basic and acidic residues" evidence="10">
    <location>
        <begin position="218"/>
        <end position="228"/>
    </location>
</feature>
<evidence type="ECO:0000259" key="11">
    <source>
        <dbReference type="PROSITE" id="PS50102"/>
    </source>
</evidence>
<dbReference type="PROSITE" id="PS50102">
    <property type="entry name" value="RRM"/>
    <property type="match status" value="2"/>
</dbReference>
<keyword evidence="8" id="KW-0539">Nucleus</keyword>
<evidence type="ECO:0000256" key="8">
    <source>
        <dbReference type="ARBA" id="ARBA00023242"/>
    </source>
</evidence>
<dbReference type="PANTHER" id="PTHR23003:SF51">
    <property type="entry name" value="SERINE-ARGININE PROTEIN 55"/>
    <property type="match status" value="1"/>
</dbReference>
<gene>
    <name evidence="12" type="ORF">L596_011218</name>
</gene>
<feature type="region of interest" description="Disordered" evidence="10">
    <location>
        <begin position="218"/>
        <end position="386"/>
    </location>
</feature>
<organism evidence="12 13">
    <name type="scientific">Steinernema carpocapsae</name>
    <name type="common">Entomopathogenic nematode</name>
    <dbReference type="NCBI Taxonomy" id="34508"/>
    <lineage>
        <taxon>Eukaryota</taxon>
        <taxon>Metazoa</taxon>
        <taxon>Ecdysozoa</taxon>
        <taxon>Nematoda</taxon>
        <taxon>Chromadorea</taxon>
        <taxon>Rhabditida</taxon>
        <taxon>Tylenchina</taxon>
        <taxon>Panagrolaimomorpha</taxon>
        <taxon>Strongyloidoidea</taxon>
        <taxon>Steinernematidae</taxon>
        <taxon>Steinernema</taxon>
    </lineage>
</organism>
<name>A0A4U5NU29_STECR</name>
<evidence type="ECO:0000256" key="1">
    <source>
        <dbReference type="ARBA" id="ARBA00004123"/>
    </source>
</evidence>
<comment type="similarity">
    <text evidence="2">Belongs to the splicing factor SR family.</text>
</comment>
<comment type="caution">
    <text evidence="12">The sequence shown here is derived from an EMBL/GenBank/DDBJ whole genome shotgun (WGS) entry which is preliminary data.</text>
</comment>
<protein>
    <recommendedName>
        <fullName evidence="11">RRM domain-containing protein</fullName>
    </recommendedName>
</protein>
<evidence type="ECO:0000256" key="9">
    <source>
        <dbReference type="PROSITE-ProRule" id="PRU00176"/>
    </source>
</evidence>
<dbReference type="CDD" id="cd12337">
    <property type="entry name" value="RRM1_SRSF4_like"/>
    <property type="match status" value="1"/>
</dbReference>
<dbReference type="InterPro" id="IPR035979">
    <property type="entry name" value="RBD_domain_sf"/>
</dbReference>